<evidence type="ECO:0000256" key="7">
    <source>
        <dbReference type="HAMAP-Rule" id="MF_00910"/>
    </source>
</evidence>
<dbReference type="InterPro" id="IPR011922">
    <property type="entry name" value="Cell_div_FtsL"/>
</dbReference>
<dbReference type="GO" id="GO:0043093">
    <property type="term" value="P:FtsZ-dependent cytokinesis"/>
    <property type="evidence" value="ECO:0007669"/>
    <property type="project" value="UniProtKB-UniRule"/>
</dbReference>
<keyword evidence="3 7" id="KW-0812">Transmembrane</keyword>
<dbReference type="HAMAP" id="MF_00910">
    <property type="entry name" value="FtsL"/>
    <property type="match status" value="1"/>
</dbReference>
<dbReference type="Pfam" id="PF04977">
    <property type="entry name" value="DivIC"/>
    <property type="match status" value="1"/>
</dbReference>
<reference evidence="9" key="2">
    <citation type="journal article" date="2021" name="PeerJ">
        <title>Extensive microbial diversity within the chicken gut microbiome revealed by metagenomics and culture.</title>
        <authorList>
            <person name="Gilroy R."/>
            <person name="Ravi A."/>
            <person name="Getino M."/>
            <person name="Pursley I."/>
            <person name="Horton D.L."/>
            <person name="Alikhan N.F."/>
            <person name="Baker D."/>
            <person name="Gharbi K."/>
            <person name="Hall N."/>
            <person name="Watson M."/>
            <person name="Adriaenssens E.M."/>
            <person name="Foster-Nyarko E."/>
            <person name="Jarju S."/>
            <person name="Secka A."/>
            <person name="Antonio M."/>
            <person name="Oren A."/>
            <person name="Chaudhuri R.R."/>
            <person name="La Ragione R."/>
            <person name="Hildebrand F."/>
            <person name="Pallen M.J."/>
        </authorList>
    </citation>
    <scope>NUCLEOTIDE SEQUENCE</scope>
    <source>
        <strain evidence="9">CHK195-26880</strain>
    </source>
</reference>
<comment type="similarity">
    <text evidence="7">Belongs to the FtsL family.</text>
</comment>
<keyword evidence="5 7" id="KW-0472">Membrane</keyword>
<keyword evidence="2 7" id="KW-0132">Cell division</keyword>
<keyword evidence="4 7" id="KW-1133">Transmembrane helix</keyword>
<evidence type="ECO:0000256" key="5">
    <source>
        <dbReference type="ARBA" id="ARBA00023136"/>
    </source>
</evidence>
<reference evidence="9" key="1">
    <citation type="submission" date="2020-10" db="EMBL/GenBank/DDBJ databases">
        <authorList>
            <person name="Gilroy R."/>
        </authorList>
    </citation>
    <scope>NUCLEOTIDE SEQUENCE</scope>
    <source>
        <strain evidence="9">CHK195-26880</strain>
    </source>
</reference>
<organism evidence="9 10">
    <name type="scientific">Candidatus Onthousia faecipullorum</name>
    <dbReference type="NCBI Taxonomy" id="2840887"/>
    <lineage>
        <taxon>Bacteria</taxon>
        <taxon>Bacillati</taxon>
        <taxon>Bacillota</taxon>
        <taxon>Bacilli</taxon>
        <taxon>Candidatus Onthousia</taxon>
    </lineage>
</organism>
<comment type="subcellular location">
    <subcellularLocation>
        <location evidence="7">Cell membrane</location>
        <topology evidence="7">Single-pass type II membrane protein</topology>
    </subcellularLocation>
    <text evidence="7">Localizes to the division septum where it forms a ring structure.</text>
</comment>
<evidence type="ECO:0000313" key="10">
    <source>
        <dbReference type="Proteomes" id="UP000886833"/>
    </source>
</evidence>
<proteinExistence type="inferred from homology"/>
<dbReference type="NCBIfam" id="TIGR02209">
    <property type="entry name" value="ftsL_broad"/>
    <property type="match status" value="1"/>
</dbReference>
<evidence type="ECO:0000256" key="4">
    <source>
        <dbReference type="ARBA" id="ARBA00022989"/>
    </source>
</evidence>
<comment type="caution">
    <text evidence="9">The sequence shown here is derived from an EMBL/GenBank/DDBJ whole genome shotgun (WGS) entry which is preliminary data.</text>
</comment>
<dbReference type="AlphaFoldDB" id="A0A9D1GBS7"/>
<dbReference type="EMBL" id="DVKQ01000069">
    <property type="protein sequence ID" value="HIT37911.1"/>
    <property type="molecule type" value="Genomic_DNA"/>
</dbReference>
<evidence type="ECO:0000256" key="6">
    <source>
        <dbReference type="ARBA" id="ARBA00023306"/>
    </source>
</evidence>
<sequence length="99" mass="11325">MAKRKVVKRVKMSRFERLIYTFALVLAVSAPLTIVFSKATLSKINFEVEKTKKEISEQTKTNESLSMKINELASLDKIEEVAKEQGLSYNNDNIKNIDE</sequence>
<keyword evidence="1 7" id="KW-1003">Cell membrane</keyword>
<evidence type="ECO:0000256" key="3">
    <source>
        <dbReference type="ARBA" id="ARBA00022692"/>
    </source>
</evidence>
<evidence type="ECO:0000313" key="9">
    <source>
        <dbReference type="EMBL" id="HIT37911.1"/>
    </source>
</evidence>
<dbReference type="Proteomes" id="UP000886833">
    <property type="component" value="Unassembled WGS sequence"/>
</dbReference>
<comment type="function">
    <text evidence="7">Essential cell division protein.</text>
</comment>
<gene>
    <name evidence="7 9" type="primary">ftsL</name>
    <name evidence="9" type="ORF">IAB59_05500</name>
</gene>
<protein>
    <recommendedName>
        <fullName evidence="7 8">Cell division protein FtsL</fullName>
    </recommendedName>
</protein>
<name>A0A9D1GBS7_9FIRM</name>
<keyword evidence="6 7" id="KW-0131">Cell cycle</keyword>
<evidence type="ECO:0000256" key="2">
    <source>
        <dbReference type="ARBA" id="ARBA00022618"/>
    </source>
</evidence>
<dbReference type="GO" id="GO:0005886">
    <property type="term" value="C:plasma membrane"/>
    <property type="evidence" value="ECO:0007669"/>
    <property type="project" value="UniProtKB-SubCell"/>
</dbReference>
<evidence type="ECO:0000256" key="8">
    <source>
        <dbReference type="NCBIfam" id="TIGR02209"/>
    </source>
</evidence>
<accession>A0A9D1GBS7</accession>
<dbReference type="InterPro" id="IPR007060">
    <property type="entry name" value="FtsL/DivIC"/>
</dbReference>
<evidence type="ECO:0000256" key="1">
    <source>
        <dbReference type="ARBA" id="ARBA00022475"/>
    </source>
</evidence>
<dbReference type="GO" id="GO:0032153">
    <property type="term" value="C:cell division site"/>
    <property type="evidence" value="ECO:0007669"/>
    <property type="project" value="UniProtKB-UniRule"/>
</dbReference>